<organism evidence="2 3">
    <name type="scientific">Portunus trituberculatus</name>
    <name type="common">Swimming crab</name>
    <name type="synonym">Neptunus trituberculatus</name>
    <dbReference type="NCBI Taxonomy" id="210409"/>
    <lineage>
        <taxon>Eukaryota</taxon>
        <taxon>Metazoa</taxon>
        <taxon>Ecdysozoa</taxon>
        <taxon>Arthropoda</taxon>
        <taxon>Crustacea</taxon>
        <taxon>Multicrustacea</taxon>
        <taxon>Malacostraca</taxon>
        <taxon>Eumalacostraca</taxon>
        <taxon>Eucarida</taxon>
        <taxon>Decapoda</taxon>
        <taxon>Pleocyemata</taxon>
        <taxon>Brachyura</taxon>
        <taxon>Eubrachyura</taxon>
        <taxon>Portunoidea</taxon>
        <taxon>Portunidae</taxon>
        <taxon>Portuninae</taxon>
        <taxon>Portunus</taxon>
    </lineage>
</organism>
<sequence length="212" mass="23149">MTRRKKTRYRGKRKENEGDGGYHGGRRLRARQAARGGGGGGKEEEVSSRQRGGGGGGVPEPAKPVSVLARLPQLPVTRATLPLCPPLSLSHSLPPPLPPAAMGIDAMVSLDASVSPSCLFFPPWLCLILFYYPLYVCCAFPHVLQPLSLSLSLSLSLCSTVYYNLQLYFSSSLNRIILLSDLFRACSLLTSLNHYRELLSLSLTRILFTMSP</sequence>
<accession>A0A5B7KA89</accession>
<evidence type="ECO:0000256" key="1">
    <source>
        <dbReference type="SAM" id="MobiDB-lite"/>
    </source>
</evidence>
<feature type="compositionally biased region" description="Basic residues" evidence="1">
    <location>
        <begin position="1"/>
        <end position="13"/>
    </location>
</feature>
<evidence type="ECO:0000313" key="3">
    <source>
        <dbReference type="Proteomes" id="UP000324222"/>
    </source>
</evidence>
<reference evidence="2 3" key="1">
    <citation type="submission" date="2019-05" db="EMBL/GenBank/DDBJ databases">
        <title>Another draft genome of Portunus trituberculatus and its Hox gene families provides insights of decapod evolution.</title>
        <authorList>
            <person name="Jeong J.-H."/>
            <person name="Song I."/>
            <person name="Kim S."/>
            <person name="Choi T."/>
            <person name="Kim D."/>
            <person name="Ryu S."/>
            <person name="Kim W."/>
        </authorList>
    </citation>
    <scope>NUCLEOTIDE SEQUENCE [LARGE SCALE GENOMIC DNA]</scope>
    <source>
        <tissue evidence="2">Muscle</tissue>
    </source>
</reference>
<comment type="caution">
    <text evidence="2">The sequence shown here is derived from an EMBL/GenBank/DDBJ whole genome shotgun (WGS) entry which is preliminary data.</text>
</comment>
<dbReference type="AlphaFoldDB" id="A0A5B7KA89"/>
<gene>
    <name evidence="2" type="ORF">E2C01_101270</name>
</gene>
<evidence type="ECO:0000313" key="2">
    <source>
        <dbReference type="EMBL" id="MPD05523.1"/>
    </source>
</evidence>
<proteinExistence type="predicted"/>
<name>A0A5B7KA89_PORTR</name>
<dbReference type="EMBL" id="VSRR010146432">
    <property type="protein sequence ID" value="MPD05523.1"/>
    <property type="molecule type" value="Genomic_DNA"/>
</dbReference>
<dbReference type="Proteomes" id="UP000324222">
    <property type="component" value="Unassembled WGS sequence"/>
</dbReference>
<keyword evidence="3" id="KW-1185">Reference proteome</keyword>
<feature type="region of interest" description="Disordered" evidence="1">
    <location>
        <begin position="1"/>
        <end position="62"/>
    </location>
</feature>
<protein>
    <submittedName>
        <fullName evidence="2">Uncharacterized protein</fullName>
    </submittedName>
</protein>